<reference evidence="3" key="1">
    <citation type="submission" date="2022-11" db="UniProtKB">
        <authorList>
            <consortium name="WormBaseParasite"/>
        </authorList>
    </citation>
    <scope>IDENTIFICATION</scope>
</reference>
<protein>
    <submittedName>
        <fullName evidence="3">Uncharacterized protein</fullName>
    </submittedName>
</protein>
<sequence>MLRRGRNNGTGHGRYDNTKNIRRIDGRLDDDNTKRVSIYNTKGGPQFKLLSYIWPLANTKRMG</sequence>
<dbReference type="Proteomes" id="UP000887565">
    <property type="component" value="Unplaced"/>
</dbReference>
<evidence type="ECO:0000256" key="1">
    <source>
        <dbReference type="SAM" id="MobiDB-lite"/>
    </source>
</evidence>
<dbReference type="AlphaFoldDB" id="A0A915HP94"/>
<feature type="region of interest" description="Disordered" evidence="1">
    <location>
        <begin position="1"/>
        <end position="21"/>
    </location>
</feature>
<accession>A0A915HP94</accession>
<keyword evidence="2" id="KW-1185">Reference proteome</keyword>
<evidence type="ECO:0000313" key="3">
    <source>
        <dbReference type="WBParaSite" id="nRc.2.0.1.t03172-RA"/>
    </source>
</evidence>
<organism evidence="2 3">
    <name type="scientific">Romanomermis culicivorax</name>
    <name type="common">Nematode worm</name>
    <dbReference type="NCBI Taxonomy" id="13658"/>
    <lineage>
        <taxon>Eukaryota</taxon>
        <taxon>Metazoa</taxon>
        <taxon>Ecdysozoa</taxon>
        <taxon>Nematoda</taxon>
        <taxon>Enoplea</taxon>
        <taxon>Dorylaimia</taxon>
        <taxon>Mermithida</taxon>
        <taxon>Mermithoidea</taxon>
        <taxon>Mermithidae</taxon>
        <taxon>Romanomermis</taxon>
    </lineage>
</organism>
<evidence type="ECO:0000313" key="2">
    <source>
        <dbReference type="Proteomes" id="UP000887565"/>
    </source>
</evidence>
<proteinExistence type="predicted"/>
<name>A0A915HP94_ROMCU</name>
<dbReference type="WBParaSite" id="nRc.2.0.1.t03172-RA">
    <property type="protein sequence ID" value="nRc.2.0.1.t03172-RA"/>
    <property type="gene ID" value="nRc.2.0.1.g03172"/>
</dbReference>